<dbReference type="InterPro" id="IPR036388">
    <property type="entry name" value="WH-like_DNA-bd_sf"/>
</dbReference>
<evidence type="ECO:0000313" key="6">
    <source>
        <dbReference type="EMBL" id="NEI74498.1"/>
    </source>
</evidence>
<evidence type="ECO:0000256" key="2">
    <source>
        <dbReference type="ARBA" id="ARBA00023015"/>
    </source>
</evidence>
<dbReference type="EMBL" id="WUEY01000032">
    <property type="protein sequence ID" value="NEI74498.1"/>
    <property type="molecule type" value="Genomic_DNA"/>
</dbReference>
<dbReference type="Gene3D" id="3.40.190.290">
    <property type="match status" value="1"/>
</dbReference>
<dbReference type="Proteomes" id="UP000483035">
    <property type="component" value="Unassembled WGS sequence"/>
</dbReference>
<gene>
    <name evidence="6" type="ORF">GR212_33665</name>
</gene>
<comment type="similarity">
    <text evidence="1">Belongs to the LysR transcriptional regulatory family.</text>
</comment>
<dbReference type="InterPro" id="IPR000847">
    <property type="entry name" value="LysR_HTH_N"/>
</dbReference>
<keyword evidence="2" id="KW-0805">Transcription regulation</keyword>
<dbReference type="AlphaFoldDB" id="A0A6L9UIV6"/>
<proteinExistence type="inferred from homology"/>
<name>A0A6L9UIV6_9HYPH</name>
<dbReference type="CDD" id="cd08421">
    <property type="entry name" value="PBP2_LTTR_like_1"/>
    <property type="match status" value="1"/>
</dbReference>
<dbReference type="GO" id="GO:0003700">
    <property type="term" value="F:DNA-binding transcription factor activity"/>
    <property type="evidence" value="ECO:0007669"/>
    <property type="project" value="InterPro"/>
</dbReference>
<dbReference type="InterPro" id="IPR050950">
    <property type="entry name" value="HTH-type_LysR_regulators"/>
</dbReference>
<evidence type="ECO:0000256" key="4">
    <source>
        <dbReference type="ARBA" id="ARBA00023163"/>
    </source>
</evidence>
<sequence length="295" mass="31879">MTRVDLITLSLFIAVAEETSLAKAAEREHLAASAISKRLADLELNFDIKLFERKPNGMFLTAAGSALLHHARLVMRNVADLEAELQDFSAGVRGTIRVQANATAMARYLPEDLKSFLVLYPEVRVELDESTTPDTLRAIADNAADIGIYGDVIVPADLTSLIYRADRLALLVPLDHPLAAKECVSFADTVEYDYIGAPKGSSIDTALTRASTDLGVSLRMSTRTSGFDAISRMVAAGLGIAVVPDSVATSYAESLNVKVLKLNERWAERRLMICVRSIDALTPAAAAFLAHLNCT</sequence>
<feature type="domain" description="HTH lysR-type" evidence="5">
    <location>
        <begin position="4"/>
        <end position="61"/>
    </location>
</feature>
<keyword evidence="3" id="KW-0238">DNA-binding</keyword>
<keyword evidence="4" id="KW-0804">Transcription</keyword>
<dbReference type="SUPFAM" id="SSF53850">
    <property type="entry name" value="Periplasmic binding protein-like II"/>
    <property type="match status" value="1"/>
</dbReference>
<protein>
    <submittedName>
        <fullName evidence="6">LysR family transcriptional regulator</fullName>
    </submittedName>
</protein>
<comment type="caution">
    <text evidence="6">The sequence shown here is derived from an EMBL/GenBank/DDBJ whole genome shotgun (WGS) entry which is preliminary data.</text>
</comment>
<reference evidence="6 7" key="1">
    <citation type="submission" date="2019-12" db="EMBL/GenBank/DDBJ databases">
        <title>Rhizobium genotypes associated with high levels of biological nitrogen fixation by grain legumes in a temperate-maritime cropping system.</title>
        <authorList>
            <person name="Maluk M."/>
            <person name="Francesc Ferrando Molina F."/>
            <person name="Lopez Del Egido L."/>
            <person name="Lafos M."/>
            <person name="Langarica-Fuentes A."/>
            <person name="Gebre Yohannes G."/>
            <person name="Young M.W."/>
            <person name="Martin P."/>
            <person name="Gantlett R."/>
            <person name="Kenicer G."/>
            <person name="Hawes C."/>
            <person name="Begg G.S."/>
            <person name="Quilliam R.S."/>
            <person name="Squire G.R."/>
            <person name="Poole P.S."/>
            <person name="Young P.W."/>
            <person name="Iannetta P.M."/>
            <person name="James E.K."/>
        </authorList>
    </citation>
    <scope>NUCLEOTIDE SEQUENCE [LARGE SCALE GENOMIC DNA]</scope>
    <source>
        <strain evidence="6 7">JHI1118</strain>
    </source>
</reference>
<dbReference type="GO" id="GO:0003677">
    <property type="term" value="F:DNA binding"/>
    <property type="evidence" value="ECO:0007669"/>
    <property type="project" value="UniProtKB-KW"/>
</dbReference>
<accession>A0A6L9UIV6</accession>
<dbReference type="InterPro" id="IPR036390">
    <property type="entry name" value="WH_DNA-bd_sf"/>
</dbReference>
<evidence type="ECO:0000259" key="5">
    <source>
        <dbReference type="PROSITE" id="PS50931"/>
    </source>
</evidence>
<dbReference type="PANTHER" id="PTHR30419:SF2">
    <property type="entry name" value="LYSR FAMILY TRANSCRIPTIONAL REGULATOR"/>
    <property type="match status" value="1"/>
</dbReference>
<evidence type="ECO:0000256" key="1">
    <source>
        <dbReference type="ARBA" id="ARBA00009437"/>
    </source>
</evidence>
<dbReference type="InterPro" id="IPR005119">
    <property type="entry name" value="LysR_subst-bd"/>
</dbReference>
<evidence type="ECO:0000256" key="3">
    <source>
        <dbReference type="ARBA" id="ARBA00023125"/>
    </source>
</evidence>
<dbReference type="Pfam" id="PF00126">
    <property type="entry name" value="HTH_1"/>
    <property type="match status" value="1"/>
</dbReference>
<organism evidence="6 7">
    <name type="scientific">Rhizobium lusitanum</name>
    <dbReference type="NCBI Taxonomy" id="293958"/>
    <lineage>
        <taxon>Bacteria</taxon>
        <taxon>Pseudomonadati</taxon>
        <taxon>Pseudomonadota</taxon>
        <taxon>Alphaproteobacteria</taxon>
        <taxon>Hyphomicrobiales</taxon>
        <taxon>Rhizobiaceae</taxon>
        <taxon>Rhizobium/Agrobacterium group</taxon>
        <taxon>Rhizobium</taxon>
    </lineage>
</organism>
<dbReference type="PROSITE" id="PS50931">
    <property type="entry name" value="HTH_LYSR"/>
    <property type="match status" value="1"/>
</dbReference>
<evidence type="ECO:0000313" key="7">
    <source>
        <dbReference type="Proteomes" id="UP000483035"/>
    </source>
</evidence>
<dbReference type="Pfam" id="PF03466">
    <property type="entry name" value="LysR_substrate"/>
    <property type="match status" value="1"/>
</dbReference>
<dbReference type="RefSeq" id="WP_163993834.1">
    <property type="nucleotide sequence ID" value="NZ_WUEY01000032.1"/>
</dbReference>
<dbReference type="Gene3D" id="1.10.10.10">
    <property type="entry name" value="Winged helix-like DNA-binding domain superfamily/Winged helix DNA-binding domain"/>
    <property type="match status" value="1"/>
</dbReference>
<dbReference type="GO" id="GO:0005829">
    <property type="term" value="C:cytosol"/>
    <property type="evidence" value="ECO:0007669"/>
    <property type="project" value="TreeGrafter"/>
</dbReference>
<dbReference type="SUPFAM" id="SSF46785">
    <property type="entry name" value="Winged helix' DNA-binding domain"/>
    <property type="match status" value="1"/>
</dbReference>
<dbReference type="PANTHER" id="PTHR30419">
    <property type="entry name" value="HTH-TYPE TRANSCRIPTIONAL REGULATOR YBHD"/>
    <property type="match status" value="1"/>
</dbReference>